<sequence>MKVVIMGCGRVGARLAGLLDIEGHSVAVLDTDAYSF</sequence>
<organism evidence="1">
    <name type="scientific">marine sediment metagenome</name>
    <dbReference type="NCBI Taxonomy" id="412755"/>
    <lineage>
        <taxon>unclassified sequences</taxon>
        <taxon>metagenomes</taxon>
        <taxon>ecological metagenomes</taxon>
    </lineage>
</organism>
<accession>X1D888</accession>
<evidence type="ECO:0008006" key="2">
    <source>
        <dbReference type="Google" id="ProtNLM"/>
    </source>
</evidence>
<dbReference type="SUPFAM" id="SSF51735">
    <property type="entry name" value="NAD(P)-binding Rossmann-fold domains"/>
    <property type="match status" value="1"/>
</dbReference>
<evidence type="ECO:0000313" key="1">
    <source>
        <dbReference type="EMBL" id="GAH01314.1"/>
    </source>
</evidence>
<proteinExistence type="predicted"/>
<comment type="caution">
    <text evidence="1">The sequence shown here is derived from an EMBL/GenBank/DDBJ whole genome shotgun (WGS) entry which is preliminary data.</text>
</comment>
<dbReference type="AlphaFoldDB" id="X1D888"/>
<protein>
    <recommendedName>
        <fullName evidence="2">RCK N-terminal domain-containing protein</fullName>
    </recommendedName>
</protein>
<gene>
    <name evidence="1" type="ORF">S01H4_41713</name>
</gene>
<feature type="non-terminal residue" evidence="1">
    <location>
        <position position="36"/>
    </location>
</feature>
<dbReference type="InterPro" id="IPR036291">
    <property type="entry name" value="NAD(P)-bd_dom_sf"/>
</dbReference>
<dbReference type="Gene3D" id="3.40.50.720">
    <property type="entry name" value="NAD(P)-binding Rossmann-like Domain"/>
    <property type="match status" value="1"/>
</dbReference>
<dbReference type="EMBL" id="BART01022835">
    <property type="protein sequence ID" value="GAH01314.1"/>
    <property type="molecule type" value="Genomic_DNA"/>
</dbReference>
<reference evidence="1" key="1">
    <citation type="journal article" date="2014" name="Front. Microbiol.">
        <title>High frequency of phylogenetically diverse reductive dehalogenase-homologous genes in deep subseafloor sedimentary metagenomes.</title>
        <authorList>
            <person name="Kawai M."/>
            <person name="Futagami T."/>
            <person name="Toyoda A."/>
            <person name="Takaki Y."/>
            <person name="Nishi S."/>
            <person name="Hori S."/>
            <person name="Arai W."/>
            <person name="Tsubouchi T."/>
            <person name="Morono Y."/>
            <person name="Uchiyama I."/>
            <person name="Ito T."/>
            <person name="Fujiyama A."/>
            <person name="Inagaki F."/>
            <person name="Takami H."/>
        </authorList>
    </citation>
    <scope>NUCLEOTIDE SEQUENCE</scope>
    <source>
        <strain evidence="1">Expedition CK06-06</strain>
    </source>
</reference>
<name>X1D888_9ZZZZ</name>